<reference evidence="3 4" key="1">
    <citation type="journal article" date="2019" name="Nat. Ecol. Evol.">
        <title>Megaphylogeny resolves global patterns of mushroom evolution.</title>
        <authorList>
            <person name="Varga T."/>
            <person name="Krizsan K."/>
            <person name="Foldi C."/>
            <person name="Dima B."/>
            <person name="Sanchez-Garcia M."/>
            <person name="Sanchez-Ramirez S."/>
            <person name="Szollosi G.J."/>
            <person name="Szarkandi J.G."/>
            <person name="Papp V."/>
            <person name="Albert L."/>
            <person name="Andreopoulos W."/>
            <person name="Angelini C."/>
            <person name="Antonin V."/>
            <person name="Barry K.W."/>
            <person name="Bougher N.L."/>
            <person name="Buchanan P."/>
            <person name="Buyck B."/>
            <person name="Bense V."/>
            <person name="Catcheside P."/>
            <person name="Chovatia M."/>
            <person name="Cooper J."/>
            <person name="Damon W."/>
            <person name="Desjardin D."/>
            <person name="Finy P."/>
            <person name="Geml J."/>
            <person name="Haridas S."/>
            <person name="Hughes K."/>
            <person name="Justo A."/>
            <person name="Karasinski D."/>
            <person name="Kautmanova I."/>
            <person name="Kiss B."/>
            <person name="Kocsube S."/>
            <person name="Kotiranta H."/>
            <person name="LaButti K.M."/>
            <person name="Lechner B.E."/>
            <person name="Liimatainen K."/>
            <person name="Lipzen A."/>
            <person name="Lukacs Z."/>
            <person name="Mihaltcheva S."/>
            <person name="Morgado L.N."/>
            <person name="Niskanen T."/>
            <person name="Noordeloos M.E."/>
            <person name="Ohm R.A."/>
            <person name="Ortiz-Santana B."/>
            <person name="Ovrebo C."/>
            <person name="Racz N."/>
            <person name="Riley R."/>
            <person name="Savchenko A."/>
            <person name="Shiryaev A."/>
            <person name="Soop K."/>
            <person name="Spirin V."/>
            <person name="Szebenyi C."/>
            <person name="Tomsovsky M."/>
            <person name="Tulloss R.E."/>
            <person name="Uehling J."/>
            <person name="Grigoriev I.V."/>
            <person name="Vagvolgyi C."/>
            <person name="Papp T."/>
            <person name="Martin F.M."/>
            <person name="Miettinen O."/>
            <person name="Hibbett D.S."/>
            <person name="Nagy L.G."/>
        </authorList>
    </citation>
    <scope>NUCLEOTIDE SEQUENCE [LARGE SCALE GENOMIC DNA]</scope>
    <source>
        <strain evidence="3 4">CBS 962.96</strain>
    </source>
</reference>
<dbReference type="EMBL" id="ML179454">
    <property type="protein sequence ID" value="THU87365.1"/>
    <property type="molecule type" value="Genomic_DNA"/>
</dbReference>
<accession>A0A4V4HDI5</accession>
<evidence type="ECO:0000313" key="4">
    <source>
        <dbReference type="Proteomes" id="UP000297245"/>
    </source>
</evidence>
<feature type="region of interest" description="Disordered" evidence="1">
    <location>
        <begin position="1"/>
        <end position="42"/>
    </location>
</feature>
<dbReference type="InterPro" id="IPR003140">
    <property type="entry name" value="PLipase/COase/thioEstase"/>
</dbReference>
<sequence>MQSSTSTPEIHLRTPSSQPSPSPKVKSPPKPTSIPTPFSYYPSDDGTDENLLILLHGLGDTHIPFSKLGKQFKLPQTAVLAIRAPEQYVSLPFSPPQDSTYTISALSFHILNPI</sequence>
<protein>
    <recommendedName>
        <fullName evidence="2">Phospholipase/carboxylesterase/thioesterase domain-containing protein</fullName>
    </recommendedName>
</protein>
<dbReference type="OrthoDB" id="437457at2759"/>
<feature type="domain" description="Phospholipase/carboxylesterase/thioesterase" evidence="2">
    <location>
        <begin position="47"/>
        <end position="93"/>
    </location>
</feature>
<dbReference type="Proteomes" id="UP000297245">
    <property type="component" value="Unassembled WGS sequence"/>
</dbReference>
<dbReference type="Gene3D" id="3.40.50.1820">
    <property type="entry name" value="alpha/beta hydrolase"/>
    <property type="match status" value="1"/>
</dbReference>
<dbReference type="Pfam" id="PF02230">
    <property type="entry name" value="Abhydrolase_2"/>
    <property type="match status" value="1"/>
</dbReference>
<feature type="compositionally biased region" description="Pro residues" evidence="1">
    <location>
        <begin position="18"/>
        <end position="34"/>
    </location>
</feature>
<evidence type="ECO:0000256" key="1">
    <source>
        <dbReference type="SAM" id="MobiDB-lite"/>
    </source>
</evidence>
<evidence type="ECO:0000313" key="3">
    <source>
        <dbReference type="EMBL" id="THU87365.1"/>
    </source>
</evidence>
<gene>
    <name evidence="3" type="ORF">K435DRAFT_867374</name>
</gene>
<evidence type="ECO:0000259" key="2">
    <source>
        <dbReference type="Pfam" id="PF02230"/>
    </source>
</evidence>
<dbReference type="GO" id="GO:0016787">
    <property type="term" value="F:hydrolase activity"/>
    <property type="evidence" value="ECO:0007669"/>
    <property type="project" value="InterPro"/>
</dbReference>
<name>A0A4V4HDI5_DENBC</name>
<dbReference type="InterPro" id="IPR029058">
    <property type="entry name" value="AB_hydrolase_fold"/>
</dbReference>
<dbReference type="AlphaFoldDB" id="A0A4V4HDI5"/>
<organism evidence="3 4">
    <name type="scientific">Dendrothele bispora (strain CBS 962.96)</name>
    <dbReference type="NCBI Taxonomy" id="1314807"/>
    <lineage>
        <taxon>Eukaryota</taxon>
        <taxon>Fungi</taxon>
        <taxon>Dikarya</taxon>
        <taxon>Basidiomycota</taxon>
        <taxon>Agaricomycotina</taxon>
        <taxon>Agaricomycetes</taxon>
        <taxon>Agaricomycetidae</taxon>
        <taxon>Agaricales</taxon>
        <taxon>Agaricales incertae sedis</taxon>
        <taxon>Dendrothele</taxon>
    </lineage>
</organism>
<dbReference type="SUPFAM" id="SSF53474">
    <property type="entry name" value="alpha/beta-Hydrolases"/>
    <property type="match status" value="1"/>
</dbReference>
<keyword evidence="4" id="KW-1185">Reference proteome</keyword>
<proteinExistence type="predicted"/>